<gene>
    <name evidence="1" type="ORF">ICL07_32015</name>
</gene>
<reference evidence="1 2" key="1">
    <citation type="submission" date="2020-09" db="EMBL/GenBank/DDBJ databases">
        <title>Genome sequences of type strains of Chitinophaga qingshengii and Chitinophaga varians.</title>
        <authorList>
            <person name="Kittiwongwattana C."/>
        </authorList>
    </citation>
    <scope>NUCLEOTIDE SEQUENCE [LARGE SCALE GENOMIC DNA]</scope>
    <source>
        <strain evidence="1 2">JCM 30026</strain>
    </source>
</reference>
<evidence type="ECO:0000313" key="1">
    <source>
        <dbReference type="EMBL" id="MBC9935048.1"/>
    </source>
</evidence>
<proteinExistence type="predicted"/>
<comment type="caution">
    <text evidence="1">The sequence shown here is derived from an EMBL/GenBank/DDBJ whole genome shotgun (WGS) entry which is preliminary data.</text>
</comment>
<dbReference type="RefSeq" id="WP_188092141.1">
    <property type="nucleotide sequence ID" value="NZ_JACVFC010000007.1"/>
</dbReference>
<name>A0ABR7TX73_9BACT</name>
<evidence type="ECO:0000313" key="2">
    <source>
        <dbReference type="Proteomes" id="UP000659124"/>
    </source>
</evidence>
<dbReference type="EMBL" id="JACVFC010000007">
    <property type="protein sequence ID" value="MBC9935048.1"/>
    <property type="molecule type" value="Genomic_DNA"/>
</dbReference>
<sequence length="231" mass="25819">MLIGPFVGVALALIYMLWREHTASKYAMSDIPASEPVHVPAPFGGNKPIPAIQQEQFLDRLLKVVAWTELLMKEHSGVEFNYHSIFRKTNPVIDGAPAYHLTDDSLHWSIDLYQEYHISNLLEIAIKAREGVTPAILKEITQKGKILAYQTCVTIVDGASEAESDGYVDVYDLPPIDTWFFLAAAPKNQYGILYCWVPNAFVDAIDQAQAVNAIEPYEWATIENLLPGQIS</sequence>
<accession>A0ABR7TX73</accession>
<evidence type="ECO:0008006" key="3">
    <source>
        <dbReference type="Google" id="ProtNLM"/>
    </source>
</evidence>
<dbReference type="Proteomes" id="UP000659124">
    <property type="component" value="Unassembled WGS sequence"/>
</dbReference>
<protein>
    <recommendedName>
        <fullName evidence="3">DUF3298 domain-containing protein</fullName>
    </recommendedName>
</protein>
<organism evidence="1 2">
    <name type="scientific">Chitinophaga qingshengii</name>
    <dbReference type="NCBI Taxonomy" id="1569794"/>
    <lineage>
        <taxon>Bacteria</taxon>
        <taxon>Pseudomonadati</taxon>
        <taxon>Bacteroidota</taxon>
        <taxon>Chitinophagia</taxon>
        <taxon>Chitinophagales</taxon>
        <taxon>Chitinophagaceae</taxon>
        <taxon>Chitinophaga</taxon>
    </lineage>
</organism>
<keyword evidence="2" id="KW-1185">Reference proteome</keyword>